<evidence type="ECO:0000256" key="1">
    <source>
        <dbReference type="SAM" id="Phobius"/>
    </source>
</evidence>
<comment type="caution">
    <text evidence="3">The sequence shown here is derived from an EMBL/GenBank/DDBJ whole genome shotgun (WGS) entry which is preliminary data.</text>
</comment>
<dbReference type="AlphaFoldDB" id="A0A1G2HGC4"/>
<evidence type="ECO:0000313" key="4">
    <source>
        <dbReference type="Proteomes" id="UP000179153"/>
    </source>
</evidence>
<dbReference type="PANTHER" id="PTHR19328">
    <property type="entry name" value="HEDGEHOG-INTERACTING PROTEIN"/>
    <property type="match status" value="1"/>
</dbReference>
<dbReference type="InterPro" id="IPR011042">
    <property type="entry name" value="6-blade_b-propeller_TolB-like"/>
</dbReference>
<proteinExistence type="predicted"/>
<dbReference type="Gene3D" id="2.120.10.30">
    <property type="entry name" value="TolB, C-terminal domain"/>
    <property type="match status" value="1"/>
</dbReference>
<dbReference type="InterPro" id="IPR011041">
    <property type="entry name" value="Quinoprot_gluc/sorb_DH_b-prop"/>
</dbReference>
<keyword evidence="1" id="KW-0812">Transmembrane</keyword>
<organism evidence="3 4">
    <name type="scientific">Candidatus Spechtbacteria bacterium RIFCSPLOWO2_01_FULL_46_10</name>
    <dbReference type="NCBI Taxonomy" id="1802163"/>
    <lineage>
        <taxon>Bacteria</taxon>
        <taxon>Candidatus Spechtiibacteriota</taxon>
    </lineage>
</organism>
<dbReference type="PANTHER" id="PTHR19328:SF53">
    <property type="entry name" value="MEMBRANE PROTEIN"/>
    <property type="match status" value="1"/>
</dbReference>
<feature type="transmembrane region" description="Helical" evidence="1">
    <location>
        <begin position="9"/>
        <end position="31"/>
    </location>
</feature>
<keyword evidence="1" id="KW-1133">Transmembrane helix</keyword>
<evidence type="ECO:0000259" key="2">
    <source>
        <dbReference type="Pfam" id="PF22807"/>
    </source>
</evidence>
<protein>
    <recommendedName>
        <fullName evidence="2">Pyrroloquinoline quinone-dependent pyranose dehydrogenase beta-propeller domain-containing protein</fullName>
    </recommendedName>
</protein>
<evidence type="ECO:0000313" key="3">
    <source>
        <dbReference type="EMBL" id="OGZ61542.1"/>
    </source>
</evidence>
<accession>A0A1G2HGC4</accession>
<dbReference type="InterPro" id="IPR054539">
    <property type="entry name" value="Beta-prop_PDH"/>
</dbReference>
<dbReference type="Pfam" id="PF22807">
    <property type="entry name" value="TrAA12"/>
    <property type="match status" value="1"/>
</dbReference>
<dbReference type="STRING" id="1802163.A2932_01295"/>
<feature type="domain" description="Pyrroloquinoline quinone-dependent pyranose dehydrogenase beta-propeller" evidence="2">
    <location>
        <begin position="63"/>
        <end position="397"/>
    </location>
</feature>
<sequence length="402" mass="44674">MKSISNRKAFVIFIVFFIIVAGASVGVFAWLNLRGAGQVTSRPSDDITEIIRDGKNKTGFPLKLPAGFDIEIFAENVPGARVLVQDALGNFWVSQTKKGIVSQITTSGESAFKPNLIFRDLNRPHGLAIDPQDGTVLYIAESNKISRVQLYSEASLEKIADLPDGGRHFTRTIAFGPDNRLYVSIGSSCDTCMEDDERRAAIYSMNKDGSDFKQYATGLRNAVFFAWSEVDGRMWTTEMGRDFLNDDLPPDEINIIYEGENYGWPFCYGTGTHDITFDISQDAARFCANEATPSYINLPAHVAPLGLAFVREEGWPQDMWYDLIVAEHGSWNRSEPVGYKLTRLKLDAAGNFLGEEDFITGWLTEDGALGRPVDVLIQPGGIMYVTDDHAGVIYRITYQDTP</sequence>
<dbReference type="EMBL" id="MHOI01000015">
    <property type="protein sequence ID" value="OGZ61542.1"/>
    <property type="molecule type" value="Genomic_DNA"/>
</dbReference>
<keyword evidence="1" id="KW-0472">Membrane</keyword>
<dbReference type="Proteomes" id="UP000179153">
    <property type="component" value="Unassembled WGS sequence"/>
</dbReference>
<dbReference type="SUPFAM" id="SSF50952">
    <property type="entry name" value="Soluble quinoprotein glucose dehydrogenase"/>
    <property type="match status" value="1"/>
</dbReference>
<name>A0A1G2HGC4_9BACT</name>
<gene>
    <name evidence="3" type="ORF">A2932_01295</name>
</gene>
<reference evidence="3 4" key="1">
    <citation type="journal article" date="2016" name="Nat. Commun.">
        <title>Thousands of microbial genomes shed light on interconnected biogeochemical processes in an aquifer system.</title>
        <authorList>
            <person name="Anantharaman K."/>
            <person name="Brown C.T."/>
            <person name="Hug L.A."/>
            <person name="Sharon I."/>
            <person name="Castelle C.J."/>
            <person name="Probst A.J."/>
            <person name="Thomas B.C."/>
            <person name="Singh A."/>
            <person name="Wilkins M.J."/>
            <person name="Karaoz U."/>
            <person name="Brodie E.L."/>
            <person name="Williams K.H."/>
            <person name="Hubbard S.S."/>
            <person name="Banfield J.F."/>
        </authorList>
    </citation>
    <scope>NUCLEOTIDE SEQUENCE [LARGE SCALE GENOMIC DNA]</scope>
</reference>